<dbReference type="PANTHER" id="PTHR11799:SF30">
    <property type="entry name" value="SERUM PARAOXONASE_ARYLESTERASE 2"/>
    <property type="match status" value="1"/>
</dbReference>
<dbReference type="Pfam" id="PF01731">
    <property type="entry name" value="Arylesterase"/>
    <property type="match status" value="1"/>
</dbReference>
<dbReference type="Gene3D" id="2.120.10.30">
    <property type="entry name" value="TolB, C-terminal domain"/>
    <property type="match status" value="1"/>
</dbReference>
<dbReference type="EMBL" id="EQ999978">
    <property type="protein sequence ID" value="OAT01959.1"/>
    <property type="molecule type" value="Genomic_DNA"/>
</dbReference>
<evidence type="ECO:0000256" key="1">
    <source>
        <dbReference type="ARBA" id="ARBA00008595"/>
    </source>
</evidence>
<dbReference type="InterPro" id="IPR011042">
    <property type="entry name" value="6-blade_b-propeller_TolB-like"/>
</dbReference>
<protein>
    <submittedName>
        <fullName evidence="5">Uncharacterized protein</fullName>
    </submittedName>
</protein>
<keyword evidence="3" id="KW-1015">Disulfide bond</keyword>
<keyword evidence="4" id="KW-0325">Glycoprotein</keyword>
<comment type="similarity">
    <text evidence="1">Belongs to the paraoxonase family.</text>
</comment>
<evidence type="ECO:0000313" key="6">
    <source>
        <dbReference type="Proteomes" id="UP000002039"/>
    </source>
</evidence>
<gene>
    <name evidence="5" type="ORF">BDCG_17311</name>
</gene>
<dbReference type="RefSeq" id="XP_045281686.1">
    <property type="nucleotide sequence ID" value="XM_045426454.1"/>
</dbReference>
<dbReference type="PANTHER" id="PTHR11799">
    <property type="entry name" value="PARAOXONASE"/>
    <property type="match status" value="1"/>
</dbReference>
<organism evidence="5 6">
    <name type="scientific">Ajellomyces dermatitidis (strain ER-3 / ATCC MYA-2586)</name>
    <name type="common">Blastomyces dermatitidis</name>
    <dbReference type="NCBI Taxonomy" id="559297"/>
    <lineage>
        <taxon>Eukaryota</taxon>
        <taxon>Fungi</taxon>
        <taxon>Dikarya</taxon>
        <taxon>Ascomycota</taxon>
        <taxon>Pezizomycotina</taxon>
        <taxon>Eurotiomycetes</taxon>
        <taxon>Eurotiomycetidae</taxon>
        <taxon>Onygenales</taxon>
        <taxon>Ajellomycetaceae</taxon>
        <taxon>Blastomyces</taxon>
    </lineage>
</organism>
<name>A0ABX2VXU2_AJEDR</name>
<keyword evidence="2" id="KW-0378">Hydrolase</keyword>
<dbReference type="InterPro" id="IPR051288">
    <property type="entry name" value="Serum_paraoxonase/arylesterase"/>
</dbReference>
<sequence length="823" mass="92985">MALSTIGKTAAALTIFIGTLSTVFYRPLVTKIDTVHNLPRAWHPFEGGSADIRFADTIKYSEDIVIDHDHGLAIISFDPSRSEWNTVMGIFKNPDPRGSLYVYDYAAAGTIKELELTGFPDNIDFHPLGINFFRSSPKSKTRLFVANHQRTGSTVAVFDVDYDLSQAKYVTTISDNDQAILSPNSIAPVSYTQFYVTNDHRYMARTRPFWNKIETSFSMPWSWVAFVDFSSPEDLKCVIVASNIAFTNGIIVTPTGKEVIVASSGSDAVYVYERDPQSNLLSSSRETIPLSFHPDNVNFDHSLDISDPTVFDTEGRFLRGVTVGGHPSLIKLMRMINSPEKLNAPSWVAEVRRGTGLDPAPCPAAPPQPKFYTRTLYQSNGEHFPSSTTGAMDSKRGHLLISALYGKGHPSPPFDTGICRLLALGVYIPRDISLYGHCQDTRKKVDPQERKREAHSRLDTSMDKWIDHSNALYMLWCLKLPTNPMSFDSHHEHSSRYSSLHLFASSSVIVHFCFCVIHASLNYSKKKLPFSQYLHILTSYITSKSTIMMADQIEAIKPTGLPEEAALSQGVDENGRFFPPWNRPEHGEPYLPAPAKFALALNEVGRALGMGICTYILASVPFMPFCIPEVYFTAYEWTEKDKRNWDRASYQRKLSLVSQVRREDHAIPIRLLTYGCPQDLLSFEKEGARLSGAIITYDSRMFVGWYREYASRRNGDRMKISVNLLQHQAWFNSMHCQDNFAVVQRLLRMWNHPVYYGVQVIGNVLGKLDDLKQRFMEAESNALALESKRDRDLPDYEIDHLDLRLLAGIALHDYDAEYTEGCC</sequence>
<evidence type="ECO:0000313" key="5">
    <source>
        <dbReference type="EMBL" id="OAT01959.1"/>
    </source>
</evidence>
<evidence type="ECO:0000256" key="4">
    <source>
        <dbReference type="ARBA" id="ARBA00023180"/>
    </source>
</evidence>
<keyword evidence="6" id="KW-1185">Reference proteome</keyword>
<dbReference type="InterPro" id="IPR002640">
    <property type="entry name" value="Arylesterase"/>
</dbReference>
<reference evidence="6" key="1">
    <citation type="journal article" date="2015" name="PLoS Genet.">
        <title>The dynamic genome and transcriptome of the human fungal pathogen Blastomyces and close relative Emmonsia.</title>
        <authorList>
            <person name="Munoz J.F."/>
            <person name="Gauthier G.M."/>
            <person name="Desjardins C.A."/>
            <person name="Gallo J.E."/>
            <person name="Holder J."/>
            <person name="Sullivan T.D."/>
            <person name="Marty A.J."/>
            <person name="Carmen J.C."/>
            <person name="Chen Z."/>
            <person name="Ding L."/>
            <person name="Gujja S."/>
            <person name="Magrini V."/>
            <person name="Misas E."/>
            <person name="Mitreva M."/>
            <person name="Priest M."/>
            <person name="Saif S."/>
            <person name="Whiston E.A."/>
            <person name="Young S."/>
            <person name="Zeng Q."/>
            <person name="Goldman W.E."/>
            <person name="Mardis E.R."/>
            <person name="Taylor J.W."/>
            <person name="McEwen J.G."/>
            <person name="Clay O.K."/>
            <person name="Klein B.S."/>
            <person name="Cuomo C.A."/>
        </authorList>
    </citation>
    <scope>NUCLEOTIDE SEQUENCE [LARGE SCALE GENOMIC DNA]</scope>
    <source>
        <strain evidence="6">ER-3 / ATCC MYA-2586</strain>
    </source>
</reference>
<evidence type="ECO:0000256" key="2">
    <source>
        <dbReference type="ARBA" id="ARBA00022801"/>
    </source>
</evidence>
<proteinExistence type="inferred from homology"/>
<dbReference type="GeneID" id="69032203"/>
<accession>A0ABX2VXU2</accession>
<evidence type="ECO:0000256" key="3">
    <source>
        <dbReference type="ARBA" id="ARBA00023157"/>
    </source>
</evidence>
<dbReference type="SUPFAM" id="SSF63829">
    <property type="entry name" value="Calcium-dependent phosphotriesterase"/>
    <property type="match status" value="1"/>
</dbReference>
<dbReference type="Proteomes" id="UP000002039">
    <property type="component" value="Unassembled WGS sequence"/>
</dbReference>